<protein>
    <recommendedName>
        <fullName evidence="6">BHLH domain-containing protein</fullName>
    </recommendedName>
</protein>
<name>A0A2V0NRE8_9CHLO</name>
<dbReference type="AlphaFoldDB" id="A0A2V0NRE8"/>
<keyword evidence="5" id="KW-1185">Reference proteome</keyword>
<feature type="compositionally biased region" description="Low complexity" evidence="1">
    <location>
        <begin position="48"/>
        <end position="72"/>
    </location>
</feature>
<dbReference type="InterPro" id="IPR002912">
    <property type="entry name" value="ACT_dom"/>
</dbReference>
<dbReference type="Proteomes" id="UP000247498">
    <property type="component" value="Unassembled WGS sequence"/>
</dbReference>
<evidence type="ECO:0000313" key="5">
    <source>
        <dbReference type="Proteomes" id="UP000247498"/>
    </source>
</evidence>
<evidence type="ECO:0000259" key="3">
    <source>
        <dbReference type="PROSITE" id="PS51671"/>
    </source>
</evidence>
<dbReference type="SUPFAM" id="SSF47459">
    <property type="entry name" value="HLH, helix-loop-helix DNA-binding domain"/>
    <property type="match status" value="1"/>
</dbReference>
<reference evidence="4 5" key="1">
    <citation type="journal article" date="2018" name="Sci. Rep.">
        <title>Raphidocelis subcapitata (=Pseudokirchneriella subcapitata) provides an insight into genome evolution and environmental adaptations in the Sphaeropleales.</title>
        <authorList>
            <person name="Suzuki S."/>
            <person name="Yamaguchi H."/>
            <person name="Nakajima N."/>
            <person name="Kawachi M."/>
        </authorList>
    </citation>
    <scope>NUCLEOTIDE SEQUENCE [LARGE SCALE GENOMIC DNA]</scope>
    <source>
        <strain evidence="4 5">NIES-35</strain>
    </source>
</reference>
<dbReference type="EMBL" id="BDRX01000001">
    <property type="protein sequence ID" value="GBF87405.1"/>
    <property type="molecule type" value="Genomic_DNA"/>
</dbReference>
<dbReference type="OrthoDB" id="515240at2759"/>
<dbReference type="InParanoid" id="A0A2V0NRE8"/>
<dbReference type="Pfam" id="PF00010">
    <property type="entry name" value="HLH"/>
    <property type="match status" value="1"/>
</dbReference>
<evidence type="ECO:0000259" key="2">
    <source>
        <dbReference type="PROSITE" id="PS50888"/>
    </source>
</evidence>
<proteinExistence type="predicted"/>
<sequence length="653" mass="62551">MLHEMEGMAMTDAEIEDFFNFMDQGPGCGGPGGGLHSGPLAAFAAADLSDAGTPGDAGAAAPASSSDGNGSSEQQDSRMRDAPRSPGSSEDCTGGGAAAGMQIPCRPQPAHHHHPAAYAAAGAHYAQQHHQPAGLGRLPEGEAYPPAGAGAGAPAAAAVPVPMPVARAASAAELAASAGRAAPDMLRAHSAASLGSLTHPLEGLALGSPAVVAGPSMAAAAADGPAAAAAMAQAAGGAPPMVMFGAAAAHGGGHFATPFSMVSMGAFAPAGVAYMPAAALAACGSAPPGAVSLASTLDAGGDPAVGGGGMCGAQLSTSWPSAAAGGCAASAPSLSAAAAAAAAAGLSRQRSTGASKPPSSGRAGAVRSRSGSADATYHRSSGGGGNLSHSTIEKQRRDRLNSLLDELGAMVPPSDGRSDGSRRPKHVILSDAIALLSSLQERLRLGGDEIAALRQRLAAAEPGGGPAGAGGLDAACGGGGGAAGAGAGIDVPRVGGGAAGGARVKPEPSSSAEFHMLPPTPSGTSPCELLNHGMLRCASSDAELSAPGGGGGGTAAPCSLVVEQEGASLRVAVSCHDRDGLLSELVAAIKATGAAIAKASITSNGDGTARDEFELRLDETAGARLEDVRGAVLAVLCGAGGGAAGARGKRTRQ</sequence>
<comment type="caution">
    <text evidence="4">The sequence shown here is derived from an EMBL/GenBank/DDBJ whole genome shotgun (WGS) entry which is preliminary data.</text>
</comment>
<evidence type="ECO:0008006" key="6">
    <source>
        <dbReference type="Google" id="ProtNLM"/>
    </source>
</evidence>
<dbReference type="STRING" id="307507.A0A2V0NRE8"/>
<dbReference type="InterPro" id="IPR036638">
    <property type="entry name" value="HLH_DNA-bd_sf"/>
</dbReference>
<feature type="domain" description="BHLH" evidence="2">
    <location>
        <begin position="384"/>
        <end position="439"/>
    </location>
</feature>
<accession>A0A2V0NRE8</accession>
<gene>
    <name evidence="4" type="ORF">Rsub_00116</name>
</gene>
<evidence type="ECO:0000256" key="1">
    <source>
        <dbReference type="SAM" id="MobiDB-lite"/>
    </source>
</evidence>
<dbReference type="GO" id="GO:0046983">
    <property type="term" value="F:protein dimerization activity"/>
    <property type="evidence" value="ECO:0007669"/>
    <property type="project" value="InterPro"/>
</dbReference>
<feature type="region of interest" description="Disordered" evidence="1">
    <location>
        <begin position="48"/>
        <end position="142"/>
    </location>
</feature>
<feature type="compositionally biased region" description="Low complexity" evidence="1">
    <location>
        <begin position="116"/>
        <end position="134"/>
    </location>
</feature>
<feature type="domain" description="ACT" evidence="3">
    <location>
        <begin position="570"/>
        <end position="653"/>
    </location>
</feature>
<dbReference type="Gene3D" id="4.10.280.10">
    <property type="entry name" value="Helix-loop-helix DNA-binding domain"/>
    <property type="match status" value="1"/>
</dbReference>
<feature type="region of interest" description="Disordered" evidence="1">
    <location>
        <begin position="347"/>
        <end position="392"/>
    </location>
</feature>
<dbReference type="PROSITE" id="PS50888">
    <property type="entry name" value="BHLH"/>
    <property type="match status" value="1"/>
</dbReference>
<dbReference type="CDD" id="cd04873">
    <property type="entry name" value="ACT_UUR-ACR-like"/>
    <property type="match status" value="1"/>
</dbReference>
<dbReference type="InterPro" id="IPR011598">
    <property type="entry name" value="bHLH_dom"/>
</dbReference>
<organism evidence="4 5">
    <name type="scientific">Raphidocelis subcapitata</name>
    <dbReference type="NCBI Taxonomy" id="307507"/>
    <lineage>
        <taxon>Eukaryota</taxon>
        <taxon>Viridiplantae</taxon>
        <taxon>Chlorophyta</taxon>
        <taxon>core chlorophytes</taxon>
        <taxon>Chlorophyceae</taxon>
        <taxon>CS clade</taxon>
        <taxon>Sphaeropleales</taxon>
        <taxon>Selenastraceae</taxon>
        <taxon>Raphidocelis</taxon>
    </lineage>
</organism>
<feature type="compositionally biased region" description="Low complexity" evidence="1">
    <location>
        <begin position="359"/>
        <end position="373"/>
    </location>
</feature>
<dbReference type="SMART" id="SM00353">
    <property type="entry name" value="HLH"/>
    <property type="match status" value="1"/>
</dbReference>
<evidence type="ECO:0000313" key="4">
    <source>
        <dbReference type="EMBL" id="GBF87405.1"/>
    </source>
</evidence>
<feature type="compositionally biased region" description="Polar residues" evidence="1">
    <location>
        <begin position="348"/>
        <end position="358"/>
    </location>
</feature>
<dbReference type="PROSITE" id="PS51671">
    <property type="entry name" value="ACT"/>
    <property type="match status" value="1"/>
</dbReference>